<protein>
    <submittedName>
        <fullName evidence="9">Uncharacterized protein</fullName>
    </submittedName>
</protein>
<keyword evidence="7 8" id="KW-0472">Membrane</keyword>
<comment type="caution">
    <text evidence="9">The sequence shown here is derived from an EMBL/GenBank/DDBJ whole genome shotgun (WGS) entry which is preliminary data.</text>
</comment>
<keyword evidence="5 8" id="KW-1133">Transmembrane helix</keyword>
<dbReference type="AlphaFoldDB" id="A0AA36GKP9"/>
<proteinExistence type="predicted"/>
<feature type="transmembrane region" description="Helical" evidence="8">
    <location>
        <begin position="34"/>
        <end position="56"/>
    </location>
</feature>
<evidence type="ECO:0000256" key="4">
    <source>
        <dbReference type="ARBA" id="ARBA00022824"/>
    </source>
</evidence>
<feature type="transmembrane region" description="Helical" evidence="8">
    <location>
        <begin position="77"/>
        <end position="101"/>
    </location>
</feature>
<evidence type="ECO:0000256" key="2">
    <source>
        <dbReference type="ARBA" id="ARBA00022692"/>
    </source>
</evidence>
<name>A0AA36GKP9_CYLNA</name>
<sequence length="130" mass="15288">MRSELFFNGILRLIVDSGTWYISLEFFDYLSKDISSHSFTLIHSMLVMIEEVAHFYKDAKTPMRGRQIQRNNAQYPFVSLILLFLLGFAWMIQLLICIFCHNLVDKIVGALAALFWRSIIYHSLYPYLNI</sequence>
<evidence type="ECO:0000256" key="8">
    <source>
        <dbReference type="SAM" id="Phobius"/>
    </source>
</evidence>
<keyword evidence="6" id="KW-0443">Lipid metabolism</keyword>
<gene>
    <name evidence="9" type="ORF">CYNAS_LOCUS5560</name>
</gene>
<dbReference type="EMBL" id="CATQJL010000112">
    <property type="protein sequence ID" value="CAJ0593577.1"/>
    <property type="molecule type" value="Genomic_DNA"/>
</dbReference>
<dbReference type="GO" id="GO:0008654">
    <property type="term" value="P:phospholipid biosynthetic process"/>
    <property type="evidence" value="ECO:0007669"/>
    <property type="project" value="TreeGrafter"/>
</dbReference>
<dbReference type="GO" id="GO:0005789">
    <property type="term" value="C:endoplasmic reticulum membrane"/>
    <property type="evidence" value="ECO:0007669"/>
    <property type="project" value="UniProtKB-SubCell"/>
</dbReference>
<reference evidence="9" key="1">
    <citation type="submission" date="2023-07" db="EMBL/GenBank/DDBJ databases">
        <authorList>
            <consortium name="CYATHOMIX"/>
        </authorList>
    </citation>
    <scope>NUCLEOTIDE SEQUENCE</scope>
    <source>
        <strain evidence="9">N/A</strain>
    </source>
</reference>
<comment type="subcellular location">
    <subcellularLocation>
        <location evidence="1">Endoplasmic reticulum membrane</location>
        <topology evidence="1">Multi-pass membrane protein</topology>
    </subcellularLocation>
</comment>
<evidence type="ECO:0000313" key="9">
    <source>
        <dbReference type="EMBL" id="CAJ0593577.1"/>
    </source>
</evidence>
<dbReference type="GO" id="GO:0010945">
    <property type="term" value="F:coenzyme A diphosphatase activity"/>
    <property type="evidence" value="ECO:0007669"/>
    <property type="project" value="InterPro"/>
</dbReference>
<keyword evidence="10" id="KW-1185">Reference proteome</keyword>
<dbReference type="PANTHER" id="PTHR23129:SF0">
    <property type="entry name" value="ACYL-COENZYME A DIPHOSPHATASE FITM2"/>
    <property type="match status" value="1"/>
</dbReference>
<evidence type="ECO:0000256" key="5">
    <source>
        <dbReference type="ARBA" id="ARBA00022989"/>
    </source>
</evidence>
<evidence type="ECO:0000256" key="3">
    <source>
        <dbReference type="ARBA" id="ARBA00022801"/>
    </source>
</evidence>
<evidence type="ECO:0000256" key="7">
    <source>
        <dbReference type="ARBA" id="ARBA00023136"/>
    </source>
</evidence>
<dbReference type="GO" id="GO:0034389">
    <property type="term" value="P:lipid droplet organization"/>
    <property type="evidence" value="ECO:0007669"/>
    <property type="project" value="TreeGrafter"/>
</dbReference>
<evidence type="ECO:0000256" key="1">
    <source>
        <dbReference type="ARBA" id="ARBA00004477"/>
    </source>
</evidence>
<organism evidence="9 10">
    <name type="scientific">Cylicocyclus nassatus</name>
    <name type="common">Nematode worm</name>
    <dbReference type="NCBI Taxonomy" id="53992"/>
    <lineage>
        <taxon>Eukaryota</taxon>
        <taxon>Metazoa</taxon>
        <taxon>Ecdysozoa</taxon>
        <taxon>Nematoda</taxon>
        <taxon>Chromadorea</taxon>
        <taxon>Rhabditida</taxon>
        <taxon>Rhabditina</taxon>
        <taxon>Rhabditomorpha</taxon>
        <taxon>Strongyloidea</taxon>
        <taxon>Strongylidae</taxon>
        <taxon>Cylicocyclus</taxon>
    </lineage>
</organism>
<evidence type="ECO:0000313" key="10">
    <source>
        <dbReference type="Proteomes" id="UP001176961"/>
    </source>
</evidence>
<keyword evidence="2 8" id="KW-0812">Transmembrane</keyword>
<dbReference type="PANTHER" id="PTHR23129">
    <property type="entry name" value="ACYL-COENZYME A DIPHOSPHATASE FITM2"/>
    <property type="match status" value="1"/>
</dbReference>
<feature type="transmembrane region" description="Helical" evidence="8">
    <location>
        <begin position="5"/>
        <end position="22"/>
    </location>
</feature>
<keyword evidence="3" id="KW-0378">Hydrolase</keyword>
<dbReference type="Proteomes" id="UP001176961">
    <property type="component" value="Unassembled WGS sequence"/>
</dbReference>
<evidence type="ECO:0000256" key="6">
    <source>
        <dbReference type="ARBA" id="ARBA00023098"/>
    </source>
</evidence>
<dbReference type="GO" id="GO:0019915">
    <property type="term" value="P:lipid storage"/>
    <property type="evidence" value="ECO:0007669"/>
    <property type="project" value="InterPro"/>
</dbReference>
<keyword evidence="4" id="KW-0256">Endoplasmic reticulum</keyword>
<dbReference type="InterPro" id="IPR019388">
    <property type="entry name" value="FIT"/>
</dbReference>
<accession>A0AA36GKP9</accession>